<reference evidence="4 5" key="1">
    <citation type="submission" date="2015-09" db="EMBL/GenBank/DDBJ databases">
        <title>Sorangium comparison.</title>
        <authorList>
            <person name="Zaburannyi N."/>
            <person name="Bunk B."/>
            <person name="Overmann J."/>
            <person name="Mueller R."/>
        </authorList>
    </citation>
    <scope>NUCLEOTIDE SEQUENCE [LARGE SCALE GENOMIC DNA]</scope>
    <source>
        <strain evidence="4 5">So ce26</strain>
    </source>
</reference>
<dbReference type="PROSITE" id="PS51257">
    <property type="entry name" value="PROKAR_LIPOPROTEIN"/>
    <property type="match status" value="1"/>
</dbReference>
<protein>
    <submittedName>
        <fullName evidence="4">Uncharacterized protein</fullName>
    </submittedName>
</protein>
<dbReference type="AlphaFoldDB" id="A0A2L0ERP3"/>
<dbReference type="PANTHER" id="PTHR44227">
    <property type="match status" value="1"/>
</dbReference>
<dbReference type="SUPFAM" id="SSF48452">
    <property type="entry name" value="TPR-like"/>
    <property type="match status" value="1"/>
</dbReference>
<dbReference type="Gene3D" id="1.25.40.10">
    <property type="entry name" value="Tetratricopeptide repeat domain"/>
    <property type="match status" value="2"/>
</dbReference>
<feature type="repeat" description="TPR" evidence="3">
    <location>
        <begin position="134"/>
        <end position="167"/>
    </location>
</feature>
<dbReference type="InterPro" id="IPR011990">
    <property type="entry name" value="TPR-like_helical_dom_sf"/>
</dbReference>
<name>A0A2L0ERP3_SORCE</name>
<gene>
    <name evidence="4" type="ORF">SOCE26_033570</name>
</gene>
<evidence type="ECO:0000313" key="4">
    <source>
        <dbReference type="EMBL" id="AUX41932.1"/>
    </source>
</evidence>
<evidence type="ECO:0000256" key="2">
    <source>
        <dbReference type="ARBA" id="ARBA00022803"/>
    </source>
</evidence>
<proteinExistence type="predicted"/>
<dbReference type="SMART" id="SM00028">
    <property type="entry name" value="TPR"/>
    <property type="match status" value="4"/>
</dbReference>
<dbReference type="PROSITE" id="PS50005">
    <property type="entry name" value="TPR"/>
    <property type="match status" value="1"/>
</dbReference>
<keyword evidence="2 3" id="KW-0802">TPR repeat</keyword>
<dbReference type="InterPro" id="IPR052346">
    <property type="entry name" value="O-mannosyl-transferase_TMTC"/>
</dbReference>
<dbReference type="InterPro" id="IPR019734">
    <property type="entry name" value="TPR_rpt"/>
</dbReference>
<evidence type="ECO:0000256" key="1">
    <source>
        <dbReference type="ARBA" id="ARBA00022737"/>
    </source>
</evidence>
<dbReference type="EMBL" id="CP012673">
    <property type="protein sequence ID" value="AUX41932.1"/>
    <property type="molecule type" value="Genomic_DNA"/>
</dbReference>
<dbReference type="PANTHER" id="PTHR44227:SF3">
    <property type="entry name" value="PROTEIN O-MANNOSYL-TRANSFERASE TMTC4"/>
    <property type="match status" value="1"/>
</dbReference>
<organism evidence="4 5">
    <name type="scientific">Sorangium cellulosum</name>
    <name type="common">Polyangium cellulosum</name>
    <dbReference type="NCBI Taxonomy" id="56"/>
    <lineage>
        <taxon>Bacteria</taxon>
        <taxon>Pseudomonadati</taxon>
        <taxon>Myxococcota</taxon>
        <taxon>Polyangia</taxon>
        <taxon>Polyangiales</taxon>
        <taxon>Polyangiaceae</taxon>
        <taxon>Sorangium</taxon>
    </lineage>
</organism>
<evidence type="ECO:0000313" key="5">
    <source>
        <dbReference type="Proteomes" id="UP000238348"/>
    </source>
</evidence>
<evidence type="ECO:0000256" key="3">
    <source>
        <dbReference type="PROSITE-ProRule" id="PRU00339"/>
    </source>
</evidence>
<dbReference type="Pfam" id="PF13181">
    <property type="entry name" value="TPR_8"/>
    <property type="match status" value="1"/>
</dbReference>
<dbReference type="RefSeq" id="WP_234023743.1">
    <property type="nucleotide sequence ID" value="NZ_CP012673.1"/>
</dbReference>
<dbReference type="Pfam" id="PF13431">
    <property type="entry name" value="TPR_17"/>
    <property type="match status" value="1"/>
</dbReference>
<sequence>MKLGAFLMVGLVATSAAGLGCSRHRQEAVILANQADKEVAVNPDGAANKYEQATKLDATNHRIFFKLAMAQKKQEQWDKVASTLARATQIAPKYANYWFERGWALEQQAKKKTISYEEAKEPYQKCIENDPNFADCYSQLGNVYLWTDDEQKALENLTKAIEHNPTEIRYYAALADLYTRLGYTKEAEQVLKEAKSFAKQGDKYLFGIHSLLASVYQDRGSTAEMVAELEAARAVAPSDGPESVQILWSLGSTYATLDPPRKQEAIQMLKGFTTRACKGSKAASFKTECETANTLVARLGGQGP</sequence>
<keyword evidence="1" id="KW-0677">Repeat</keyword>
<accession>A0A2L0ERP3</accession>
<dbReference type="Proteomes" id="UP000238348">
    <property type="component" value="Chromosome"/>
</dbReference>